<keyword evidence="3" id="KW-1185">Reference proteome</keyword>
<keyword evidence="1" id="KW-0732">Signal</keyword>
<sequence>MALYSLCLLLLCVVIASRATRNYHVRIKGAELKQAHGGYYGEDTDFEINKYNETTDSINAVVRMLKDLPQGTTVDIQSYELQSNQWQKSTVHINKTWCEFITSDPYFMEGIIRQSNYPKTCPIKANTFKIENFVIDEEKFPEQIPGEHWRYIFKQFVNNECILEFLFDIQIQRTNQLI</sequence>
<dbReference type="Pfam" id="PF06477">
    <property type="entry name" value="DUF1091"/>
    <property type="match status" value="1"/>
</dbReference>
<evidence type="ECO:0000256" key="1">
    <source>
        <dbReference type="SAM" id="SignalP"/>
    </source>
</evidence>
<evidence type="ECO:0000313" key="3">
    <source>
        <dbReference type="Proteomes" id="UP000235965"/>
    </source>
</evidence>
<comment type="caution">
    <text evidence="2">The sequence shown here is derived from an EMBL/GenBank/DDBJ whole genome shotgun (WGS) entry which is preliminary data.</text>
</comment>
<dbReference type="AlphaFoldDB" id="A0A2J7QLY0"/>
<feature type="chain" id="PRO_5014390385" description="MD-2-related lipid-recognition domain-containing protein" evidence="1">
    <location>
        <begin position="20"/>
        <end position="178"/>
    </location>
</feature>
<dbReference type="PANTHER" id="PTHR21112:SF0">
    <property type="entry name" value="CHEMOSENSORY PROTEIN A 29A-RELATED"/>
    <property type="match status" value="1"/>
</dbReference>
<protein>
    <recommendedName>
        <fullName evidence="4">MD-2-related lipid-recognition domain-containing protein</fullName>
    </recommendedName>
</protein>
<organism evidence="2 3">
    <name type="scientific">Cryptotermes secundus</name>
    <dbReference type="NCBI Taxonomy" id="105785"/>
    <lineage>
        <taxon>Eukaryota</taxon>
        <taxon>Metazoa</taxon>
        <taxon>Ecdysozoa</taxon>
        <taxon>Arthropoda</taxon>
        <taxon>Hexapoda</taxon>
        <taxon>Insecta</taxon>
        <taxon>Pterygota</taxon>
        <taxon>Neoptera</taxon>
        <taxon>Polyneoptera</taxon>
        <taxon>Dictyoptera</taxon>
        <taxon>Blattodea</taxon>
        <taxon>Blattoidea</taxon>
        <taxon>Termitoidae</taxon>
        <taxon>Kalotermitidae</taxon>
        <taxon>Cryptotermitinae</taxon>
        <taxon>Cryptotermes</taxon>
    </lineage>
</organism>
<dbReference type="InParanoid" id="A0A2J7QLY0"/>
<dbReference type="Proteomes" id="UP000235965">
    <property type="component" value="Unassembled WGS sequence"/>
</dbReference>
<evidence type="ECO:0000313" key="2">
    <source>
        <dbReference type="EMBL" id="PNF29595.1"/>
    </source>
</evidence>
<proteinExistence type="predicted"/>
<dbReference type="PANTHER" id="PTHR21112">
    <property type="entry name" value="CHEMOSENSORY PROTEIN A 29A-RELATED"/>
    <property type="match status" value="1"/>
</dbReference>
<gene>
    <name evidence="2" type="ORF">B7P43_G01631</name>
</gene>
<evidence type="ECO:0008006" key="4">
    <source>
        <dbReference type="Google" id="ProtNLM"/>
    </source>
</evidence>
<feature type="signal peptide" evidence="1">
    <location>
        <begin position="1"/>
        <end position="19"/>
    </location>
</feature>
<dbReference type="EMBL" id="NEVH01013240">
    <property type="protein sequence ID" value="PNF29595.1"/>
    <property type="molecule type" value="Genomic_DNA"/>
</dbReference>
<dbReference type="OrthoDB" id="8179976at2759"/>
<dbReference type="InterPro" id="IPR010512">
    <property type="entry name" value="DUF1091"/>
</dbReference>
<reference evidence="2 3" key="1">
    <citation type="submission" date="2017-12" db="EMBL/GenBank/DDBJ databases">
        <title>Hemimetabolous genomes reveal molecular basis of termite eusociality.</title>
        <authorList>
            <person name="Harrison M.C."/>
            <person name="Jongepier E."/>
            <person name="Robertson H.M."/>
            <person name="Arning N."/>
            <person name="Bitard-Feildel T."/>
            <person name="Chao H."/>
            <person name="Childers C.P."/>
            <person name="Dinh H."/>
            <person name="Doddapaneni H."/>
            <person name="Dugan S."/>
            <person name="Gowin J."/>
            <person name="Greiner C."/>
            <person name="Han Y."/>
            <person name="Hu H."/>
            <person name="Hughes D.S.T."/>
            <person name="Huylmans A.-K."/>
            <person name="Kemena C."/>
            <person name="Kremer L.P.M."/>
            <person name="Lee S.L."/>
            <person name="Lopez-Ezquerra A."/>
            <person name="Mallet L."/>
            <person name="Monroy-Kuhn J.M."/>
            <person name="Moser A."/>
            <person name="Murali S.C."/>
            <person name="Muzny D.M."/>
            <person name="Otani S."/>
            <person name="Piulachs M.-D."/>
            <person name="Poelchau M."/>
            <person name="Qu J."/>
            <person name="Schaub F."/>
            <person name="Wada-Katsumata A."/>
            <person name="Worley K.C."/>
            <person name="Xie Q."/>
            <person name="Ylla G."/>
            <person name="Poulsen M."/>
            <person name="Gibbs R.A."/>
            <person name="Schal C."/>
            <person name="Richards S."/>
            <person name="Belles X."/>
            <person name="Korb J."/>
            <person name="Bornberg-Bauer E."/>
        </authorList>
    </citation>
    <scope>NUCLEOTIDE SEQUENCE [LARGE SCALE GENOMIC DNA]</scope>
    <source>
        <tissue evidence="2">Whole body</tissue>
    </source>
</reference>
<accession>A0A2J7QLY0</accession>
<name>A0A2J7QLY0_9NEOP</name>